<dbReference type="PROSITE" id="PS50850">
    <property type="entry name" value="MFS"/>
    <property type="match status" value="1"/>
</dbReference>
<reference evidence="7" key="1">
    <citation type="journal article" date="2023" name="Mol. Phylogenet. Evol.">
        <title>Genome-scale phylogeny and comparative genomics of the fungal order Sordariales.</title>
        <authorList>
            <person name="Hensen N."/>
            <person name="Bonometti L."/>
            <person name="Westerberg I."/>
            <person name="Brannstrom I.O."/>
            <person name="Guillou S."/>
            <person name="Cros-Aarteil S."/>
            <person name="Calhoun S."/>
            <person name="Haridas S."/>
            <person name="Kuo A."/>
            <person name="Mondo S."/>
            <person name="Pangilinan J."/>
            <person name="Riley R."/>
            <person name="LaButti K."/>
            <person name="Andreopoulos B."/>
            <person name="Lipzen A."/>
            <person name="Chen C."/>
            <person name="Yan M."/>
            <person name="Daum C."/>
            <person name="Ng V."/>
            <person name="Clum A."/>
            <person name="Steindorff A."/>
            <person name="Ohm R.A."/>
            <person name="Martin F."/>
            <person name="Silar P."/>
            <person name="Natvig D.O."/>
            <person name="Lalanne C."/>
            <person name="Gautier V."/>
            <person name="Ament-Velasquez S.L."/>
            <person name="Kruys A."/>
            <person name="Hutchinson M.I."/>
            <person name="Powell A.J."/>
            <person name="Barry K."/>
            <person name="Miller A.N."/>
            <person name="Grigoriev I.V."/>
            <person name="Debuchy R."/>
            <person name="Gladieux P."/>
            <person name="Hiltunen Thoren M."/>
            <person name="Johannesson H."/>
        </authorList>
    </citation>
    <scope>NUCLEOTIDE SEQUENCE</scope>
    <source>
        <strain evidence="7">CBS 118394</strain>
    </source>
</reference>
<feature type="transmembrane region" description="Helical" evidence="5">
    <location>
        <begin position="390"/>
        <end position="409"/>
    </location>
</feature>
<keyword evidence="8" id="KW-1185">Reference proteome</keyword>
<dbReference type="Gene3D" id="1.20.1250.20">
    <property type="entry name" value="MFS general substrate transporter like domains"/>
    <property type="match status" value="2"/>
</dbReference>
<dbReference type="GO" id="GO:0022857">
    <property type="term" value="F:transmembrane transporter activity"/>
    <property type="evidence" value="ECO:0007669"/>
    <property type="project" value="InterPro"/>
</dbReference>
<feature type="transmembrane region" description="Helical" evidence="5">
    <location>
        <begin position="179"/>
        <end position="199"/>
    </location>
</feature>
<keyword evidence="4 5" id="KW-0472">Membrane</keyword>
<evidence type="ECO:0000313" key="7">
    <source>
        <dbReference type="EMBL" id="KAK3324968.1"/>
    </source>
</evidence>
<sequence length="531" mass="56474">MSTTSTLTAIQLDTFPPPATESHDASTLHLASHIGGGVDRDSVAKTYVSISRGALIIAMLSSFGFLSSVTTGMLTTSIPRMAVELSIRPQESYWPTSVYALTSGSCLLLAGAVADVVGPKLVFTLGCLFMAVFTLASGLSQVGTQLVGFRALQGVANAMCLPASVGVLTASIPPGRRRNIGFGCTGLCQPLGFSVGLVIGGVFMETVGWRMGWYIFAGALLVLVPASIYLLPNDNNILAEAPSWRALRTKVDWVGVAIACACLATLALGLLQISASESSPGNASVIAPLIVSGLLMPIFAWWMSFAEKTGRPVLIPNRLWKLLPFTGICMIVLLSYAVINTLELFTTLFFQNVQTLDALQSSLRLLPSVIVGMICNICTGSFIHKIRPLYLILGSSVLCAGAPLLMALIDPTWPYWYAAFPAQLLLPVSVDVLFCVGVIVTSEMFPDDTQALAGAVFNTASQMGNAIGLATIGVVADRVTQRSRWEDKASPKALGEGYTAGFWTCFAFMLCTCVIAVWTMRSVKKVGVKRD</sequence>
<dbReference type="GO" id="GO:0016020">
    <property type="term" value="C:membrane"/>
    <property type="evidence" value="ECO:0007669"/>
    <property type="project" value="UniProtKB-SubCell"/>
</dbReference>
<evidence type="ECO:0000256" key="5">
    <source>
        <dbReference type="SAM" id="Phobius"/>
    </source>
</evidence>
<reference evidence="7" key="2">
    <citation type="submission" date="2023-06" db="EMBL/GenBank/DDBJ databases">
        <authorList>
            <consortium name="Lawrence Berkeley National Laboratory"/>
            <person name="Haridas S."/>
            <person name="Hensen N."/>
            <person name="Bonometti L."/>
            <person name="Westerberg I."/>
            <person name="Brannstrom I.O."/>
            <person name="Guillou S."/>
            <person name="Cros-Aarteil S."/>
            <person name="Calhoun S."/>
            <person name="Kuo A."/>
            <person name="Mondo S."/>
            <person name="Pangilinan J."/>
            <person name="Riley R."/>
            <person name="Labutti K."/>
            <person name="Andreopoulos B."/>
            <person name="Lipzen A."/>
            <person name="Chen C."/>
            <person name="Yanf M."/>
            <person name="Daum C."/>
            <person name="Ng V."/>
            <person name="Clum A."/>
            <person name="Steindorff A."/>
            <person name="Ohm R."/>
            <person name="Martin F."/>
            <person name="Silar P."/>
            <person name="Natvig D."/>
            <person name="Lalanne C."/>
            <person name="Gautier V."/>
            <person name="Ament-Velasquez S.L."/>
            <person name="Kruys A."/>
            <person name="Hutchinson M.I."/>
            <person name="Powell A.J."/>
            <person name="Barry K."/>
            <person name="Miller A.N."/>
            <person name="Grigoriev I.V."/>
            <person name="Debuchy R."/>
            <person name="Gladieux P."/>
            <person name="Thoren M.H."/>
            <person name="Johannesson H."/>
        </authorList>
    </citation>
    <scope>NUCLEOTIDE SEQUENCE</scope>
    <source>
        <strain evidence="7">CBS 118394</strain>
    </source>
</reference>
<dbReference type="InterPro" id="IPR011701">
    <property type="entry name" value="MFS"/>
</dbReference>
<evidence type="ECO:0000256" key="4">
    <source>
        <dbReference type="ARBA" id="ARBA00023136"/>
    </source>
</evidence>
<dbReference type="Pfam" id="PF07690">
    <property type="entry name" value="MFS_1"/>
    <property type="match status" value="1"/>
</dbReference>
<feature type="domain" description="Major facilitator superfamily (MFS) profile" evidence="6">
    <location>
        <begin position="56"/>
        <end position="524"/>
    </location>
</feature>
<organism evidence="7 8">
    <name type="scientific">Apodospora peruviana</name>
    <dbReference type="NCBI Taxonomy" id="516989"/>
    <lineage>
        <taxon>Eukaryota</taxon>
        <taxon>Fungi</taxon>
        <taxon>Dikarya</taxon>
        <taxon>Ascomycota</taxon>
        <taxon>Pezizomycotina</taxon>
        <taxon>Sordariomycetes</taxon>
        <taxon>Sordariomycetidae</taxon>
        <taxon>Sordariales</taxon>
        <taxon>Lasiosphaeriaceae</taxon>
        <taxon>Apodospora</taxon>
    </lineage>
</organism>
<comment type="subcellular location">
    <subcellularLocation>
        <location evidence="1">Membrane</location>
        <topology evidence="1">Multi-pass membrane protein</topology>
    </subcellularLocation>
</comment>
<dbReference type="PANTHER" id="PTHR42718:SF27">
    <property type="entry name" value="TRANSPORTER, PUTATIVE-RELATED"/>
    <property type="match status" value="1"/>
</dbReference>
<name>A0AAE0IHE0_9PEZI</name>
<feature type="transmembrane region" description="Helical" evidence="5">
    <location>
        <begin position="365"/>
        <end position="383"/>
    </location>
</feature>
<feature type="transmembrane region" description="Helical" evidence="5">
    <location>
        <begin position="121"/>
        <end position="139"/>
    </location>
</feature>
<dbReference type="EMBL" id="JAUEDM010000002">
    <property type="protein sequence ID" value="KAK3324968.1"/>
    <property type="molecule type" value="Genomic_DNA"/>
</dbReference>
<feature type="transmembrane region" description="Helical" evidence="5">
    <location>
        <begin position="322"/>
        <end position="345"/>
    </location>
</feature>
<keyword evidence="2 5" id="KW-0812">Transmembrane</keyword>
<feature type="transmembrane region" description="Helical" evidence="5">
    <location>
        <begin position="211"/>
        <end position="232"/>
    </location>
</feature>
<feature type="transmembrane region" description="Helical" evidence="5">
    <location>
        <begin position="54"/>
        <end position="74"/>
    </location>
</feature>
<dbReference type="PANTHER" id="PTHR42718">
    <property type="entry name" value="MAJOR FACILITATOR SUPERFAMILY MULTIDRUG TRANSPORTER MFSC"/>
    <property type="match status" value="1"/>
</dbReference>
<feature type="transmembrane region" description="Helical" evidence="5">
    <location>
        <begin position="94"/>
        <end position="114"/>
    </location>
</feature>
<dbReference type="AlphaFoldDB" id="A0AAE0IHE0"/>
<dbReference type="SUPFAM" id="SSF103473">
    <property type="entry name" value="MFS general substrate transporter"/>
    <property type="match status" value="1"/>
</dbReference>
<feature type="transmembrane region" description="Helical" evidence="5">
    <location>
        <begin position="253"/>
        <end position="273"/>
    </location>
</feature>
<gene>
    <name evidence="7" type="ORF">B0H66DRAFT_580351</name>
</gene>
<feature type="transmembrane region" description="Helical" evidence="5">
    <location>
        <begin position="285"/>
        <end position="302"/>
    </location>
</feature>
<evidence type="ECO:0000313" key="8">
    <source>
        <dbReference type="Proteomes" id="UP001283341"/>
    </source>
</evidence>
<evidence type="ECO:0000256" key="1">
    <source>
        <dbReference type="ARBA" id="ARBA00004141"/>
    </source>
</evidence>
<feature type="transmembrane region" description="Helical" evidence="5">
    <location>
        <begin position="415"/>
        <end position="440"/>
    </location>
</feature>
<feature type="transmembrane region" description="Helical" evidence="5">
    <location>
        <begin position="151"/>
        <end position="172"/>
    </location>
</feature>
<accession>A0AAE0IHE0</accession>
<dbReference type="InterPro" id="IPR020846">
    <property type="entry name" value="MFS_dom"/>
</dbReference>
<dbReference type="Proteomes" id="UP001283341">
    <property type="component" value="Unassembled WGS sequence"/>
</dbReference>
<evidence type="ECO:0000256" key="2">
    <source>
        <dbReference type="ARBA" id="ARBA00022692"/>
    </source>
</evidence>
<evidence type="ECO:0000256" key="3">
    <source>
        <dbReference type="ARBA" id="ARBA00022989"/>
    </source>
</evidence>
<dbReference type="InterPro" id="IPR036259">
    <property type="entry name" value="MFS_trans_sf"/>
</dbReference>
<proteinExistence type="predicted"/>
<comment type="caution">
    <text evidence="7">The sequence shown here is derived from an EMBL/GenBank/DDBJ whole genome shotgun (WGS) entry which is preliminary data.</text>
</comment>
<feature type="transmembrane region" description="Helical" evidence="5">
    <location>
        <begin position="500"/>
        <end position="520"/>
    </location>
</feature>
<keyword evidence="3 5" id="KW-1133">Transmembrane helix</keyword>
<evidence type="ECO:0000259" key="6">
    <source>
        <dbReference type="PROSITE" id="PS50850"/>
    </source>
</evidence>
<protein>
    <submittedName>
        <fullName evidence="7">Integral membrane protein</fullName>
    </submittedName>
</protein>
<feature type="transmembrane region" description="Helical" evidence="5">
    <location>
        <begin position="452"/>
        <end position="476"/>
    </location>
</feature>